<dbReference type="EMBL" id="BGZK01000033">
    <property type="protein sequence ID" value="GBP09085.1"/>
    <property type="molecule type" value="Genomic_DNA"/>
</dbReference>
<reference evidence="2 3" key="1">
    <citation type="journal article" date="2019" name="Commun. Biol.">
        <title>The bagworm genome reveals a unique fibroin gene that provides high tensile strength.</title>
        <authorList>
            <person name="Kono N."/>
            <person name="Nakamura H."/>
            <person name="Ohtoshi R."/>
            <person name="Tomita M."/>
            <person name="Numata K."/>
            <person name="Arakawa K."/>
        </authorList>
    </citation>
    <scope>NUCLEOTIDE SEQUENCE [LARGE SCALE GENOMIC DNA]</scope>
</reference>
<organism evidence="2 3">
    <name type="scientific">Eumeta variegata</name>
    <name type="common">Bagworm moth</name>
    <name type="synonym">Eumeta japonica</name>
    <dbReference type="NCBI Taxonomy" id="151549"/>
    <lineage>
        <taxon>Eukaryota</taxon>
        <taxon>Metazoa</taxon>
        <taxon>Ecdysozoa</taxon>
        <taxon>Arthropoda</taxon>
        <taxon>Hexapoda</taxon>
        <taxon>Insecta</taxon>
        <taxon>Pterygota</taxon>
        <taxon>Neoptera</taxon>
        <taxon>Endopterygota</taxon>
        <taxon>Lepidoptera</taxon>
        <taxon>Glossata</taxon>
        <taxon>Ditrysia</taxon>
        <taxon>Tineoidea</taxon>
        <taxon>Psychidae</taxon>
        <taxon>Oiketicinae</taxon>
        <taxon>Eumeta</taxon>
    </lineage>
</organism>
<sequence length="261" mass="28974">MPESGRSLRPPAPNGRHSDAALRAQRARRLMLNYVSVRARRRDRANEDGSERALRRRRAGCFVAHRPASSLMKYAALGSTRSVTIYGQHAAPAAPAAHSAQALRPRFRFLIVRRYLLPVGLRAPIAVRCAPPRVCRGVLKFVVESINSHTLTILKQNYKSYGNEDCDAPRSRAGDTSTYTRDTLRARRLERLLALSRGARVGRGPSLSVSAGRQRRAGTKSKSPVRLLSLRKHNTDQNLGPITSKASRGVDLFPRTIEKLL</sequence>
<dbReference type="Proteomes" id="UP000299102">
    <property type="component" value="Unassembled WGS sequence"/>
</dbReference>
<accession>A0A4C1T4H8</accession>
<evidence type="ECO:0000313" key="3">
    <source>
        <dbReference type="Proteomes" id="UP000299102"/>
    </source>
</evidence>
<keyword evidence="3" id="KW-1185">Reference proteome</keyword>
<comment type="caution">
    <text evidence="2">The sequence shown here is derived from an EMBL/GenBank/DDBJ whole genome shotgun (WGS) entry which is preliminary data.</text>
</comment>
<gene>
    <name evidence="2" type="ORF">EVAR_78412_1</name>
</gene>
<feature type="region of interest" description="Disordered" evidence="1">
    <location>
        <begin position="1"/>
        <end position="20"/>
    </location>
</feature>
<proteinExistence type="predicted"/>
<dbReference type="AlphaFoldDB" id="A0A4C1T4H8"/>
<protein>
    <submittedName>
        <fullName evidence="2">Uncharacterized protein</fullName>
    </submittedName>
</protein>
<evidence type="ECO:0000256" key="1">
    <source>
        <dbReference type="SAM" id="MobiDB-lite"/>
    </source>
</evidence>
<name>A0A4C1T4H8_EUMVA</name>
<evidence type="ECO:0000313" key="2">
    <source>
        <dbReference type="EMBL" id="GBP09085.1"/>
    </source>
</evidence>
<feature type="region of interest" description="Disordered" evidence="1">
    <location>
        <begin position="202"/>
        <end position="242"/>
    </location>
</feature>